<accession>A0AA39F7D7</accession>
<keyword evidence="6" id="KW-0963">Cytoplasm</keyword>
<evidence type="ECO:0000256" key="4">
    <source>
        <dbReference type="ARBA" id="ARBA00016856"/>
    </source>
</evidence>
<evidence type="ECO:0000313" key="14">
    <source>
        <dbReference type="Proteomes" id="UP001168990"/>
    </source>
</evidence>
<evidence type="ECO:0000256" key="11">
    <source>
        <dbReference type="SAM" id="MobiDB-lite"/>
    </source>
</evidence>
<evidence type="ECO:0000313" key="13">
    <source>
        <dbReference type="EMBL" id="KAK0164221.1"/>
    </source>
</evidence>
<organism evidence="13 14">
    <name type="scientific">Microctonus aethiopoides</name>
    <dbReference type="NCBI Taxonomy" id="144406"/>
    <lineage>
        <taxon>Eukaryota</taxon>
        <taxon>Metazoa</taxon>
        <taxon>Ecdysozoa</taxon>
        <taxon>Arthropoda</taxon>
        <taxon>Hexapoda</taxon>
        <taxon>Insecta</taxon>
        <taxon>Pterygota</taxon>
        <taxon>Neoptera</taxon>
        <taxon>Endopterygota</taxon>
        <taxon>Hymenoptera</taxon>
        <taxon>Apocrita</taxon>
        <taxon>Ichneumonoidea</taxon>
        <taxon>Braconidae</taxon>
        <taxon>Euphorinae</taxon>
        <taxon>Microctonus</taxon>
    </lineage>
</organism>
<dbReference type="GO" id="GO:0006408">
    <property type="term" value="P:snRNA export from nucleus"/>
    <property type="evidence" value="ECO:0007669"/>
    <property type="project" value="InterPro"/>
</dbReference>
<comment type="similarity">
    <text evidence="3">Belongs to the PHAX family.</text>
</comment>
<proteinExistence type="inferred from homology"/>
<dbReference type="AlphaFoldDB" id="A0AA39F7D7"/>
<feature type="region of interest" description="Disordered" evidence="11">
    <location>
        <begin position="132"/>
        <end position="163"/>
    </location>
</feature>
<evidence type="ECO:0000256" key="8">
    <source>
        <dbReference type="ARBA" id="ARBA00022927"/>
    </source>
</evidence>
<protein>
    <recommendedName>
        <fullName evidence="4">Phosphorylated adapter RNA export protein</fullName>
    </recommendedName>
    <alternativeName>
        <fullName evidence="10">RNA U small nuclear RNA export adapter protein</fullName>
    </alternativeName>
</protein>
<evidence type="ECO:0000256" key="1">
    <source>
        <dbReference type="ARBA" id="ARBA00004123"/>
    </source>
</evidence>
<reference evidence="13" key="2">
    <citation type="submission" date="2023-03" db="EMBL/GenBank/DDBJ databases">
        <authorList>
            <person name="Inwood S.N."/>
            <person name="Skelly J.G."/>
            <person name="Guhlin J."/>
            <person name="Harrop T.W.R."/>
            <person name="Goldson S.G."/>
            <person name="Dearden P.K."/>
        </authorList>
    </citation>
    <scope>NUCLEOTIDE SEQUENCE</scope>
    <source>
        <strain evidence="13">Irish</strain>
        <tissue evidence="13">Whole body</tissue>
    </source>
</reference>
<dbReference type="GO" id="GO:0005737">
    <property type="term" value="C:cytoplasm"/>
    <property type="evidence" value="ECO:0007669"/>
    <property type="project" value="UniProtKB-SubCell"/>
</dbReference>
<keyword evidence="7" id="KW-0694">RNA-binding</keyword>
<keyword evidence="5" id="KW-0813">Transport</keyword>
<feature type="region of interest" description="Disordered" evidence="11">
    <location>
        <begin position="340"/>
        <end position="372"/>
    </location>
</feature>
<evidence type="ECO:0000256" key="6">
    <source>
        <dbReference type="ARBA" id="ARBA00022490"/>
    </source>
</evidence>
<comment type="subcellular location">
    <subcellularLocation>
        <location evidence="2">Cytoplasm</location>
    </subcellularLocation>
    <subcellularLocation>
        <location evidence="1">Nucleus</location>
    </subcellularLocation>
</comment>
<dbReference type="Gene3D" id="1.10.10.1440">
    <property type="entry name" value="PHAX RNA-binding domain"/>
    <property type="match status" value="1"/>
</dbReference>
<dbReference type="PANTHER" id="PTHR13135">
    <property type="entry name" value="CYTOSOLIC RESINIFERATOXIN BINDING PROTEIN RBP-26"/>
    <property type="match status" value="1"/>
</dbReference>
<feature type="compositionally biased region" description="Basic and acidic residues" evidence="11">
    <location>
        <begin position="340"/>
        <end position="354"/>
    </location>
</feature>
<dbReference type="EMBL" id="JAQQBS010001422">
    <property type="protein sequence ID" value="KAK0164221.1"/>
    <property type="molecule type" value="Genomic_DNA"/>
</dbReference>
<dbReference type="InterPro" id="IPR038092">
    <property type="entry name" value="PHAX_RNA-binding_sf"/>
</dbReference>
<keyword evidence="9" id="KW-0539">Nucleus</keyword>
<evidence type="ECO:0000259" key="12">
    <source>
        <dbReference type="Pfam" id="PF10258"/>
    </source>
</evidence>
<comment type="caution">
    <text evidence="13">The sequence shown here is derived from an EMBL/GenBank/DDBJ whole genome shotgun (WGS) entry which is preliminary data.</text>
</comment>
<feature type="region of interest" description="Disordered" evidence="11">
    <location>
        <begin position="1"/>
        <end position="86"/>
    </location>
</feature>
<dbReference type="FunFam" id="1.10.10.1440:FF:000001">
    <property type="entry name" value="phosphorylated adapter RNA export protein-like"/>
    <property type="match status" value="1"/>
</dbReference>
<evidence type="ECO:0000256" key="10">
    <source>
        <dbReference type="ARBA" id="ARBA00030834"/>
    </source>
</evidence>
<evidence type="ECO:0000256" key="5">
    <source>
        <dbReference type="ARBA" id="ARBA00022448"/>
    </source>
</evidence>
<evidence type="ECO:0000256" key="7">
    <source>
        <dbReference type="ARBA" id="ARBA00022884"/>
    </source>
</evidence>
<keyword evidence="8" id="KW-0653">Protein transport</keyword>
<evidence type="ECO:0000256" key="3">
    <source>
        <dbReference type="ARBA" id="ARBA00006094"/>
    </source>
</evidence>
<dbReference type="GO" id="GO:0003723">
    <property type="term" value="F:RNA binding"/>
    <property type="evidence" value="ECO:0007669"/>
    <property type="project" value="UniProtKB-KW"/>
</dbReference>
<feature type="compositionally biased region" description="Acidic residues" evidence="11">
    <location>
        <begin position="1"/>
        <end position="19"/>
    </location>
</feature>
<reference evidence="13" key="1">
    <citation type="journal article" date="2023" name="bioRxiv">
        <title>Scaffold-level genome assemblies of two parasitoid biocontrol wasps reveal the parthenogenesis mechanism and an associated novel virus.</title>
        <authorList>
            <person name="Inwood S."/>
            <person name="Skelly J."/>
            <person name="Guhlin J."/>
            <person name="Harrop T."/>
            <person name="Goldson S."/>
            <person name="Dearden P."/>
        </authorList>
    </citation>
    <scope>NUCLEOTIDE SEQUENCE</scope>
    <source>
        <strain evidence="13">Irish</strain>
        <tissue evidence="13">Whole body</tissue>
    </source>
</reference>
<dbReference type="InterPro" id="IPR039047">
    <property type="entry name" value="PHAX"/>
</dbReference>
<keyword evidence="14" id="KW-1185">Reference proteome</keyword>
<evidence type="ECO:0000256" key="2">
    <source>
        <dbReference type="ARBA" id="ARBA00004496"/>
    </source>
</evidence>
<dbReference type="GO" id="GO:0005634">
    <property type="term" value="C:nucleus"/>
    <property type="evidence" value="ECO:0007669"/>
    <property type="project" value="UniProtKB-SubCell"/>
</dbReference>
<dbReference type="PANTHER" id="PTHR13135:SF0">
    <property type="entry name" value="PHOSPHORYLATED ADAPTER RNA EXPORT PROTEIN"/>
    <property type="match status" value="1"/>
</dbReference>
<sequence>MEAESVDLEDGEVVDDEPLDAFSPYKVLQRPLTSNNSKPIIETNYSDESEDTSESGSDSDAQITLQKMKRPKLKAKRRKAGADTSNVPNKYKIWCTQVQEEALTEDLVSCGVTKKLYQGRNVENYELPRHYHLNGYEQPNNNSSDEEGPVESRTTNKRTQADRRNVKLRLGKKQSSMDVDTQKGGVKTILELSTTVESSDSAVASDIAEKLDEKKDSLIARIVDRVGKAKAIEFYEKTIEIEKDGGMLIMNGSRRRTPGGVYLHLVKNDDHIPQEKIREIFAVDKKKAVEQRRKAEAARIREKANKLMKKLENGSDKDLPALLTRAELSTQQIAEEARLRRGEGMDRIPVDSDRTVSNPPPSPATDDPDHTENITVQRRIQDYSEDFLDIGVDIDSMEMF</sequence>
<name>A0AA39F7D7_9HYME</name>
<gene>
    <name evidence="13" type="ORF">PV328_002874</name>
</gene>
<dbReference type="InterPro" id="IPR019385">
    <property type="entry name" value="PHAX_RNA-binding_domain"/>
</dbReference>
<feature type="compositionally biased region" description="Basic residues" evidence="11">
    <location>
        <begin position="67"/>
        <end position="79"/>
    </location>
</feature>
<evidence type="ECO:0000256" key="9">
    <source>
        <dbReference type="ARBA" id="ARBA00023242"/>
    </source>
</evidence>
<dbReference type="GO" id="GO:0015031">
    <property type="term" value="P:protein transport"/>
    <property type="evidence" value="ECO:0007669"/>
    <property type="project" value="UniProtKB-KW"/>
</dbReference>
<dbReference type="Pfam" id="PF10258">
    <property type="entry name" value="PHAX_RNA-bd"/>
    <property type="match status" value="1"/>
</dbReference>
<feature type="domain" description="Phosphorylated adapter RNA export protein RNA-binding" evidence="12">
    <location>
        <begin position="203"/>
        <end position="286"/>
    </location>
</feature>
<dbReference type="Proteomes" id="UP001168990">
    <property type="component" value="Unassembled WGS sequence"/>
</dbReference>